<evidence type="ECO:0000313" key="2">
    <source>
        <dbReference type="Proteomes" id="UP001164803"/>
    </source>
</evidence>
<reference evidence="1" key="1">
    <citation type="submission" date="2022-08" db="EMBL/GenBank/DDBJ databases">
        <title>Alicyclobacillus dauci DSM2870, complete genome.</title>
        <authorList>
            <person name="Wang Q."/>
            <person name="Cai R."/>
            <person name="Wang Z."/>
        </authorList>
    </citation>
    <scope>NUCLEOTIDE SEQUENCE</scope>
    <source>
        <strain evidence="1">DSM 28700</strain>
    </source>
</reference>
<evidence type="ECO:0000313" key="1">
    <source>
        <dbReference type="EMBL" id="WAH38604.1"/>
    </source>
</evidence>
<organism evidence="1 2">
    <name type="scientific">Alicyclobacillus dauci</name>
    <dbReference type="NCBI Taxonomy" id="1475485"/>
    <lineage>
        <taxon>Bacteria</taxon>
        <taxon>Bacillati</taxon>
        <taxon>Bacillota</taxon>
        <taxon>Bacilli</taxon>
        <taxon>Bacillales</taxon>
        <taxon>Alicyclobacillaceae</taxon>
        <taxon>Alicyclobacillus</taxon>
    </lineage>
</organism>
<gene>
    <name evidence="1" type="ORF">NZD86_09035</name>
</gene>
<name>A0ABY6Z741_9BACL</name>
<dbReference type="Proteomes" id="UP001164803">
    <property type="component" value="Chromosome"/>
</dbReference>
<protein>
    <submittedName>
        <fullName evidence="1">Uncharacterized protein</fullName>
    </submittedName>
</protein>
<keyword evidence="2" id="KW-1185">Reference proteome</keyword>
<dbReference type="RefSeq" id="WP_268046190.1">
    <property type="nucleotide sequence ID" value="NZ_CP104064.1"/>
</dbReference>
<dbReference type="EMBL" id="CP104064">
    <property type="protein sequence ID" value="WAH38604.1"/>
    <property type="molecule type" value="Genomic_DNA"/>
</dbReference>
<sequence>MLERKNTLGPVPGVDFATVDVQGRHKECRETDAGSESWSKGHPKALGTSLSVKTLHLLNVLASVAYSLGVTVCVQGFPAYARVALSARRMASDTLPAVRHTRDIAVSTMDSIDMLVAAGKHMAVDRMV</sequence>
<accession>A0ABY6Z741</accession>
<proteinExistence type="predicted"/>